<accession>A0ABU5GS14</accession>
<organism evidence="8 9">
    <name type="scientific">Denitrificimonas halotolerans</name>
    <dbReference type="NCBI Taxonomy" id="3098930"/>
    <lineage>
        <taxon>Bacteria</taxon>
        <taxon>Pseudomonadati</taxon>
        <taxon>Pseudomonadota</taxon>
        <taxon>Gammaproteobacteria</taxon>
        <taxon>Pseudomonadales</taxon>
        <taxon>Pseudomonadaceae</taxon>
        <taxon>Denitrificimonas</taxon>
    </lineage>
</organism>
<dbReference type="InterPro" id="IPR000086">
    <property type="entry name" value="NUDIX_hydrolase_dom"/>
</dbReference>
<dbReference type="PROSITE" id="PS51462">
    <property type="entry name" value="NUDIX"/>
    <property type="match status" value="1"/>
</dbReference>
<gene>
    <name evidence="8" type="ORF">TOI97_06950</name>
</gene>
<sequence length="243" mass="26839">MSKIIRVPRPAATLILTRDCASGIEVYLMQRTPQAVFMPGYYVFPGGAVDPLDSCASMQALCSGVSDAEVSRMLGIQRGGLAYMIAAIRESFEEVGLLLAHDANGDYVEIAQPSDVEYYAGLREHLNNGQLTLADVFRSRGLNAAVERLAFFSHWITPEGLPRRYDTRFFVAAAPLQQTPVPDGQEAVDHIWINPAEALARGERGELALSLPTRSTLQELSLFNTTQSLLEHTRYARQVQIKQ</sequence>
<evidence type="ECO:0000256" key="6">
    <source>
        <dbReference type="ARBA" id="ARBA00023211"/>
    </source>
</evidence>
<comment type="cofactor">
    <cofactor evidence="1">
        <name>Mn(2+)</name>
        <dbReference type="ChEBI" id="CHEBI:29035"/>
    </cofactor>
</comment>
<name>A0ABU5GS14_9GAMM</name>
<reference evidence="8 9" key="1">
    <citation type="submission" date="2023-12" db="EMBL/GenBank/DDBJ databases">
        <title>Denitrificimonas halotolerans sp. nov.,a novel species isolated from landfill leachate.</title>
        <authorList>
            <person name="Wang S."/>
        </authorList>
    </citation>
    <scope>NUCLEOTIDE SEQUENCE [LARGE SCALE GENOMIC DNA]</scope>
    <source>
        <strain evidence="8 9">JX-1</strain>
    </source>
</reference>
<dbReference type="InterPro" id="IPR039121">
    <property type="entry name" value="NUDT19"/>
</dbReference>
<evidence type="ECO:0000256" key="2">
    <source>
        <dbReference type="ARBA" id="ARBA00001946"/>
    </source>
</evidence>
<keyword evidence="6" id="KW-0464">Manganese</keyword>
<evidence type="ECO:0000256" key="4">
    <source>
        <dbReference type="ARBA" id="ARBA00022801"/>
    </source>
</evidence>
<proteinExistence type="predicted"/>
<dbReference type="PANTHER" id="PTHR12318">
    <property type="entry name" value="TESTOSTERONE-REGULATED PROTEIN RP2"/>
    <property type="match status" value="1"/>
</dbReference>
<dbReference type="SUPFAM" id="SSF55811">
    <property type="entry name" value="Nudix"/>
    <property type="match status" value="1"/>
</dbReference>
<comment type="cofactor">
    <cofactor evidence="2">
        <name>Mg(2+)</name>
        <dbReference type="ChEBI" id="CHEBI:18420"/>
    </cofactor>
</comment>
<protein>
    <recommendedName>
        <fullName evidence="7">Nudix hydrolase domain-containing protein</fullName>
    </recommendedName>
</protein>
<dbReference type="CDD" id="cd18870">
    <property type="entry name" value="NUDIX_AcylCoAdiphos_Nudt19"/>
    <property type="match status" value="1"/>
</dbReference>
<dbReference type="InterPro" id="IPR015797">
    <property type="entry name" value="NUDIX_hydrolase-like_dom_sf"/>
</dbReference>
<feature type="domain" description="Nudix hydrolase" evidence="7">
    <location>
        <begin position="7"/>
        <end position="215"/>
    </location>
</feature>
<keyword evidence="3" id="KW-0479">Metal-binding</keyword>
<evidence type="ECO:0000256" key="3">
    <source>
        <dbReference type="ARBA" id="ARBA00022723"/>
    </source>
</evidence>
<comment type="caution">
    <text evidence="8">The sequence shown here is derived from an EMBL/GenBank/DDBJ whole genome shotgun (WGS) entry which is preliminary data.</text>
</comment>
<dbReference type="PANTHER" id="PTHR12318:SF0">
    <property type="entry name" value="ACYL-COENZYME A DIPHOSPHATASE NUDT19"/>
    <property type="match status" value="1"/>
</dbReference>
<dbReference type="EMBL" id="JAXIVU010000007">
    <property type="protein sequence ID" value="MDY7219302.1"/>
    <property type="molecule type" value="Genomic_DNA"/>
</dbReference>
<dbReference type="Gene3D" id="3.90.79.10">
    <property type="entry name" value="Nucleoside Triphosphate Pyrophosphohydrolase"/>
    <property type="match status" value="1"/>
</dbReference>
<evidence type="ECO:0000313" key="8">
    <source>
        <dbReference type="EMBL" id="MDY7219302.1"/>
    </source>
</evidence>
<evidence type="ECO:0000259" key="7">
    <source>
        <dbReference type="PROSITE" id="PS51462"/>
    </source>
</evidence>
<dbReference type="Proteomes" id="UP001294570">
    <property type="component" value="Unassembled WGS sequence"/>
</dbReference>
<evidence type="ECO:0000256" key="1">
    <source>
        <dbReference type="ARBA" id="ARBA00001936"/>
    </source>
</evidence>
<evidence type="ECO:0000313" key="9">
    <source>
        <dbReference type="Proteomes" id="UP001294570"/>
    </source>
</evidence>
<evidence type="ECO:0000256" key="5">
    <source>
        <dbReference type="ARBA" id="ARBA00022842"/>
    </source>
</evidence>
<dbReference type="RefSeq" id="WP_321553397.1">
    <property type="nucleotide sequence ID" value="NZ_JAXIVU010000007.1"/>
</dbReference>
<keyword evidence="5" id="KW-0460">Magnesium</keyword>
<keyword evidence="4" id="KW-0378">Hydrolase</keyword>
<keyword evidence="9" id="KW-1185">Reference proteome</keyword>